<dbReference type="Proteomes" id="UP001220377">
    <property type="component" value="Chromosome"/>
</dbReference>
<proteinExistence type="predicted"/>
<sequence length="148" mass="16497">MGLFNSKDADFTPDYKNHYLEFDSRKHLLRLRLGAFKKVVVPLADLRGYKLVQDGKELLSATAGKPLGLSQDEFLPRIIRVNQEEAGAELMEGDIYKLEVVVQTTKGDQTMKFIDTRTPIKSPAYTDAALDLQSVLARLDQALAAVEA</sequence>
<dbReference type="RefSeq" id="WP_274260564.1">
    <property type="nucleotide sequence ID" value="NZ_CP117884.1"/>
</dbReference>
<name>A0ABY7WV34_9LACO</name>
<organism evidence="1 2">
    <name type="scientific">Lacticaseibacillus pabuli</name>
    <dbReference type="NCBI Taxonomy" id="3025672"/>
    <lineage>
        <taxon>Bacteria</taxon>
        <taxon>Bacillati</taxon>
        <taxon>Bacillota</taxon>
        <taxon>Bacilli</taxon>
        <taxon>Lactobacillales</taxon>
        <taxon>Lactobacillaceae</taxon>
        <taxon>Lacticaseibacillus</taxon>
    </lineage>
</organism>
<evidence type="ECO:0000313" key="1">
    <source>
        <dbReference type="EMBL" id="WDF82837.1"/>
    </source>
</evidence>
<protein>
    <submittedName>
        <fullName evidence="1">Uncharacterized protein</fullName>
    </submittedName>
</protein>
<reference evidence="1 2" key="1">
    <citation type="submission" date="2023-02" db="EMBL/GenBank/DDBJ databases">
        <title>Genome sequence of Lacticaseibacillus sp. KACC 23028.</title>
        <authorList>
            <person name="Kim S."/>
            <person name="Heo J."/>
            <person name="Kwon S.-W."/>
        </authorList>
    </citation>
    <scope>NUCLEOTIDE SEQUENCE [LARGE SCALE GENOMIC DNA]</scope>
    <source>
        <strain evidence="1 2">KACC 23028</strain>
    </source>
</reference>
<accession>A0ABY7WV34</accession>
<gene>
    <name evidence="1" type="ORF">PQ472_00935</name>
</gene>
<dbReference type="EMBL" id="CP117884">
    <property type="protein sequence ID" value="WDF82837.1"/>
    <property type="molecule type" value="Genomic_DNA"/>
</dbReference>
<keyword evidence="2" id="KW-1185">Reference proteome</keyword>
<evidence type="ECO:0000313" key="2">
    <source>
        <dbReference type="Proteomes" id="UP001220377"/>
    </source>
</evidence>